<comment type="function">
    <text evidence="7">Is probably involved in a pathway contributing to genomic integrity.</text>
</comment>
<feature type="transmembrane region" description="Helical" evidence="10">
    <location>
        <begin position="182"/>
        <end position="202"/>
    </location>
</feature>
<evidence type="ECO:0000256" key="8">
    <source>
        <dbReference type="ARBA" id="ARBA00038311"/>
    </source>
</evidence>
<dbReference type="PANTHER" id="PTHR12924">
    <property type="entry name" value="TRANSLOCON-ASSOCIATED PROTEIN, ALPHA SUBUNIT"/>
    <property type="match status" value="1"/>
</dbReference>
<evidence type="ECO:0000256" key="1">
    <source>
        <dbReference type="ARBA" id="ARBA00004115"/>
    </source>
</evidence>
<protein>
    <recommendedName>
        <fullName evidence="13">Translocon-associated protein subunit alpha</fullName>
    </recommendedName>
</protein>
<keyword evidence="3" id="KW-0732">Signal</keyword>
<dbReference type="InterPro" id="IPR005595">
    <property type="entry name" value="TRAP_alpha"/>
</dbReference>
<reference evidence="11 12" key="1">
    <citation type="submission" date="2023-04" db="EMBL/GenBank/DDBJ databases">
        <title>Genome of Basidiobolus ranarum AG-B5.</title>
        <authorList>
            <person name="Stajich J.E."/>
            <person name="Carter-House D."/>
            <person name="Gryganskyi A."/>
        </authorList>
    </citation>
    <scope>NUCLEOTIDE SEQUENCE [LARGE SCALE GENOMIC DNA]</scope>
    <source>
        <strain evidence="11 12">AG-B5</strain>
    </source>
</reference>
<gene>
    <name evidence="11" type="ORF">K7432_001117</name>
</gene>
<accession>A0ABR2X3I0</accession>
<organism evidence="11 12">
    <name type="scientific">Basidiobolus ranarum</name>
    <dbReference type="NCBI Taxonomy" id="34480"/>
    <lineage>
        <taxon>Eukaryota</taxon>
        <taxon>Fungi</taxon>
        <taxon>Fungi incertae sedis</taxon>
        <taxon>Zoopagomycota</taxon>
        <taxon>Entomophthoromycotina</taxon>
        <taxon>Basidiobolomycetes</taxon>
        <taxon>Basidiobolales</taxon>
        <taxon>Basidiobolaceae</taxon>
        <taxon>Basidiobolus</taxon>
    </lineage>
</organism>
<dbReference type="PANTHER" id="PTHR12924:SF0">
    <property type="entry name" value="TRANSLOCON-ASSOCIATED PROTEIN SUBUNIT ALPHA"/>
    <property type="match status" value="1"/>
</dbReference>
<evidence type="ECO:0000256" key="5">
    <source>
        <dbReference type="ARBA" id="ARBA00022989"/>
    </source>
</evidence>
<evidence type="ECO:0000256" key="6">
    <source>
        <dbReference type="ARBA" id="ARBA00023136"/>
    </source>
</evidence>
<evidence type="ECO:0000256" key="7">
    <source>
        <dbReference type="ARBA" id="ARBA00037565"/>
    </source>
</evidence>
<evidence type="ECO:0000313" key="12">
    <source>
        <dbReference type="Proteomes" id="UP001479436"/>
    </source>
</evidence>
<evidence type="ECO:0000256" key="2">
    <source>
        <dbReference type="ARBA" id="ARBA00022692"/>
    </source>
</evidence>
<dbReference type="Pfam" id="PF03896">
    <property type="entry name" value="TRAP_alpha"/>
    <property type="match status" value="1"/>
</dbReference>
<comment type="subcellular location">
    <subcellularLocation>
        <location evidence="1">Endoplasmic reticulum membrane</location>
        <topology evidence="1">Single-pass type I membrane protein</topology>
    </subcellularLocation>
</comment>
<evidence type="ECO:0000256" key="4">
    <source>
        <dbReference type="ARBA" id="ARBA00022824"/>
    </source>
</evidence>
<name>A0ABR2X3I0_9FUNG</name>
<feature type="region of interest" description="Disordered" evidence="9">
    <location>
        <begin position="218"/>
        <end position="259"/>
    </location>
</feature>
<keyword evidence="4" id="KW-0256">Endoplasmic reticulum</keyword>
<comment type="caution">
    <text evidence="11">The sequence shown here is derived from an EMBL/GenBank/DDBJ whole genome shotgun (WGS) entry which is preliminary data.</text>
</comment>
<feature type="compositionally biased region" description="Basic and acidic residues" evidence="9">
    <location>
        <begin position="224"/>
        <end position="240"/>
    </location>
</feature>
<comment type="similarity">
    <text evidence="8">Belongs to the IRC22 family.</text>
</comment>
<evidence type="ECO:0000256" key="10">
    <source>
        <dbReference type="SAM" id="Phobius"/>
    </source>
</evidence>
<keyword evidence="5 10" id="KW-1133">Transmembrane helix</keyword>
<proteinExistence type="inferred from homology"/>
<evidence type="ECO:0000313" key="11">
    <source>
        <dbReference type="EMBL" id="KAK9768315.1"/>
    </source>
</evidence>
<sequence>MKFRQHESLNKSMRAALDLKCYSRRVEFHTTINMSVRSGLGFYFCLILVLLSPFAAWAQEKPNVKATAEFTGVVVNGEMNNMVINFANNADSELNVVSIQGAFVHPEDFNQVLRNLTTVKVNKKIAAGDIIELPFKFYADFSPTELGLVVSVDFADKAKTIFNEVAHSDVVTLISNESFFDLQILSVYLLLIGAVVGAGYMVKNTYFKEAPKKRVAPQPVAPVKEADRKVDSSWIPEHHYKASPKQSPKTSPKLKKRRA</sequence>
<evidence type="ECO:0000256" key="9">
    <source>
        <dbReference type="SAM" id="MobiDB-lite"/>
    </source>
</evidence>
<evidence type="ECO:0008006" key="13">
    <source>
        <dbReference type="Google" id="ProtNLM"/>
    </source>
</evidence>
<keyword evidence="2 10" id="KW-0812">Transmembrane</keyword>
<dbReference type="Proteomes" id="UP001479436">
    <property type="component" value="Unassembled WGS sequence"/>
</dbReference>
<keyword evidence="12" id="KW-1185">Reference proteome</keyword>
<keyword evidence="6 10" id="KW-0472">Membrane</keyword>
<evidence type="ECO:0000256" key="3">
    <source>
        <dbReference type="ARBA" id="ARBA00022729"/>
    </source>
</evidence>
<dbReference type="EMBL" id="JASJQH010000023">
    <property type="protein sequence ID" value="KAK9768315.1"/>
    <property type="molecule type" value="Genomic_DNA"/>
</dbReference>